<dbReference type="Gene3D" id="3.30.1150.10">
    <property type="match status" value="1"/>
</dbReference>
<feature type="chain" id="PRO_5045808017" evidence="1">
    <location>
        <begin position="20"/>
        <end position="279"/>
    </location>
</feature>
<keyword evidence="1" id="KW-0732">Signal</keyword>
<dbReference type="SUPFAM" id="SSF74653">
    <property type="entry name" value="TolA/TonB C-terminal domain"/>
    <property type="match status" value="1"/>
</dbReference>
<sequence length="279" mass="29759">MKRWLPGLLCMVLSGAALAAGPGAASKRVQASMLVTGTIEVAPDGSVAQYVLDHPNELPSAVKGLLVKAIPIWKFEPIVVDGKPAIAKAAMSLRIVAKPLGDGNYSITVAATHFGDRNDDHAIKSVQRRPPVYPPEAIREHVTGTVYLALRVDAAGKVADAAAEQVNLGEIGSDVQMKQWRDRLASVSVATASRWTFSPATDAASPYRVVRVPVTFNLRINGYSTRVGYGQWNVYVPGPVQLIPWLDNKLMSGGADALPDGDIDQVGHDLRLLTPIKGA</sequence>
<protein>
    <submittedName>
        <fullName evidence="2">Energy transducer TonB</fullName>
    </submittedName>
</protein>
<name>A0ABV4ANZ1_9GAMM</name>
<reference evidence="2 3" key="1">
    <citation type="submission" date="2024-07" db="EMBL/GenBank/DDBJ databases">
        <title>Molecular mechanisms and environmental adaptations of flagellar loss and biofilm growth of Rhodanobacter under environmental stress.</title>
        <authorList>
            <person name="Chen M."/>
        </authorList>
    </citation>
    <scope>NUCLEOTIDE SEQUENCE [LARGE SCALE GENOMIC DNA]</scope>
    <source>
        <strain evidence="2 3">RS22</strain>
    </source>
</reference>
<dbReference type="Proteomes" id="UP001562159">
    <property type="component" value="Unassembled WGS sequence"/>
</dbReference>
<gene>
    <name evidence="2" type="ORF">AB7878_06775</name>
</gene>
<feature type="signal peptide" evidence="1">
    <location>
        <begin position="1"/>
        <end position="19"/>
    </location>
</feature>
<dbReference type="EMBL" id="JBGBPY010000001">
    <property type="protein sequence ID" value="MEY2182117.1"/>
    <property type="molecule type" value="Genomic_DNA"/>
</dbReference>
<evidence type="ECO:0000313" key="3">
    <source>
        <dbReference type="Proteomes" id="UP001562159"/>
    </source>
</evidence>
<evidence type="ECO:0000256" key="1">
    <source>
        <dbReference type="SAM" id="SignalP"/>
    </source>
</evidence>
<comment type="caution">
    <text evidence="2">The sequence shown here is derived from an EMBL/GenBank/DDBJ whole genome shotgun (WGS) entry which is preliminary data.</text>
</comment>
<organism evidence="2 3">
    <name type="scientific">Rhodanobacter humi</name>
    <dbReference type="NCBI Taxonomy" id="1888173"/>
    <lineage>
        <taxon>Bacteria</taxon>
        <taxon>Pseudomonadati</taxon>
        <taxon>Pseudomonadota</taxon>
        <taxon>Gammaproteobacteria</taxon>
        <taxon>Lysobacterales</taxon>
        <taxon>Rhodanobacteraceae</taxon>
        <taxon>Rhodanobacter</taxon>
    </lineage>
</organism>
<keyword evidence="3" id="KW-1185">Reference proteome</keyword>
<evidence type="ECO:0000313" key="2">
    <source>
        <dbReference type="EMBL" id="MEY2182117.1"/>
    </source>
</evidence>
<proteinExistence type="predicted"/>
<accession>A0ABV4ANZ1</accession>